<evidence type="ECO:0000256" key="4">
    <source>
        <dbReference type="ARBA" id="ARBA00022989"/>
    </source>
</evidence>
<dbReference type="InterPro" id="IPR052027">
    <property type="entry name" value="PspC"/>
</dbReference>
<evidence type="ECO:0000256" key="1">
    <source>
        <dbReference type="ARBA" id="ARBA00004162"/>
    </source>
</evidence>
<feature type="domain" description="Phage shock protein PspC N-terminal" evidence="7">
    <location>
        <begin position="8"/>
        <end position="64"/>
    </location>
</feature>
<dbReference type="PANTHER" id="PTHR33885:SF3">
    <property type="entry name" value="PHAGE SHOCK PROTEIN C"/>
    <property type="match status" value="1"/>
</dbReference>
<accession>A0A2X5NP74</accession>
<dbReference type="PANTHER" id="PTHR33885">
    <property type="entry name" value="PHAGE SHOCK PROTEIN C"/>
    <property type="match status" value="1"/>
</dbReference>
<feature type="transmembrane region" description="Helical" evidence="6">
    <location>
        <begin position="36"/>
        <end position="60"/>
    </location>
</feature>
<dbReference type="RefSeq" id="WP_029990366.1">
    <property type="nucleotide sequence ID" value="NZ_CALFSL010000004.1"/>
</dbReference>
<dbReference type="NCBIfam" id="NF007973">
    <property type="entry name" value="PRK10697.1"/>
    <property type="match status" value="1"/>
</dbReference>
<keyword evidence="2" id="KW-1003">Cell membrane</keyword>
<evidence type="ECO:0000313" key="8">
    <source>
        <dbReference type="EMBL" id="SQK74976.1"/>
    </source>
</evidence>
<evidence type="ECO:0000256" key="6">
    <source>
        <dbReference type="SAM" id="Phobius"/>
    </source>
</evidence>
<dbReference type="NCBIfam" id="TIGR02978">
    <property type="entry name" value="phageshock_pspC"/>
    <property type="match status" value="1"/>
</dbReference>
<dbReference type="Pfam" id="PF04024">
    <property type="entry name" value="PspC"/>
    <property type="match status" value="1"/>
</dbReference>
<keyword evidence="5 6" id="KW-0472">Membrane</keyword>
<protein>
    <submittedName>
        <fullName evidence="8">Phage shock protein C</fullName>
    </submittedName>
</protein>
<keyword evidence="3 6" id="KW-0812">Transmembrane</keyword>
<dbReference type="EMBL" id="LS483499">
    <property type="protein sequence ID" value="SQK74976.1"/>
    <property type="molecule type" value="Genomic_DNA"/>
</dbReference>
<dbReference type="AlphaFoldDB" id="A0A2X5NP74"/>
<organism evidence="8 9">
    <name type="scientific">Tatumella ptyseos</name>
    <dbReference type="NCBI Taxonomy" id="82987"/>
    <lineage>
        <taxon>Bacteria</taxon>
        <taxon>Pseudomonadati</taxon>
        <taxon>Pseudomonadota</taxon>
        <taxon>Gammaproteobacteria</taxon>
        <taxon>Enterobacterales</taxon>
        <taxon>Erwiniaceae</taxon>
        <taxon>Tatumella</taxon>
    </lineage>
</organism>
<keyword evidence="4 6" id="KW-1133">Transmembrane helix</keyword>
<name>A0A2X5NP74_9GAMM</name>
<dbReference type="InterPro" id="IPR007168">
    <property type="entry name" value="Phageshock_PspC_N"/>
</dbReference>
<evidence type="ECO:0000259" key="7">
    <source>
        <dbReference type="Pfam" id="PF04024"/>
    </source>
</evidence>
<evidence type="ECO:0000256" key="3">
    <source>
        <dbReference type="ARBA" id="ARBA00022692"/>
    </source>
</evidence>
<sequence>MNPGLSSRKLWRDPQQGKLMGVCAGLSEYLNVPVTLIRIMVIISLFIGLFMITVVVYFSLGYFLEKRPLSADGEDTTAPDASALLEVLESETGRNERRLRDIERYVTSETFSVRSRFRQL</sequence>
<comment type="subcellular location">
    <subcellularLocation>
        <location evidence="1">Cell membrane</location>
        <topology evidence="1">Single-pass membrane protein</topology>
    </subcellularLocation>
</comment>
<dbReference type="Proteomes" id="UP000248758">
    <property type="component" value="Chromosome 1"/>
</dbReference>
<dbReference type="InterPro" id="IPR014320">
    <property type="entry name" value="Phageshock_PspC"/>
</dbReference>
<reference evidence="8 9" key="1">
    <citation type="submission" date="2018-06" db="EMBL/GenBank/DDBJ databases">
        <authorList>
            <consortium name="Pathogen Informatics"/>
            <person name="Doyle S."/>
        </authorList>
    </citation>
    <scope>NUCLEOTIDE SEQUENCE [LARGE SCALE GENOMIC DNA]</scope>
    <source>
        <strain evidence="8 9">NCTC11468</strain>
    </source>
</reference>
<evidence type="ECO:0000313" key="9">
    <source>
        <dbReference type="Proteomes" id="UP000248758"/>
    </source>
</evidence>
<evidence type="ECO:0000256" key="2">
    <source>
        <dbReference type="ARBA" id="ARBA00022475"/>
    </source>
</evidence>
<gene>
    <name evidence="8" type="primary">pspC</name>
    <name evidence="8" type="ORF">NCTC11468_01976</name>
</gene>
<dbReference type="KEGG" id="tpty:NCTC11468_01976"/>
<evidence type="ECO:0000256" key="5">
    <source>
        <dbReference type="ARBA" id="ARBA00023136"/>
    </source>
</evidence>
<proteinExistence type="predicted"/>
<dbReference type="GO" id="GO:0005886">
    <property type="term" value="C:plasma membrane"/>
    <property type="evidence" value="ECO:0007669"/>
    <property type="project" value="UniProtKB-SubCell"/>
</dbReference>